<dbReference type="InterPro" id="IPR036188">
    <property type="entry name" value="FAD/NAD-bd_sf"/>
</dbReference>
<proteinExistence type="predicted"/>
<accession>A0A1T2LAZ0</accession>
<dbReference type="Pfam" id="PF14691">
    <property type="entry name" value="Fer4_20"/>
    <property type="match status" value="1"/>
</dbReference>
<dbReference type="RefSeq" id="WP_078482031.1">
    <property type="nucleotide sequence ID" value="NZ_MPRL01000001.1"/>
</dbReference>
<dbReference type="Gene3D" id="3.50.50.60">
    <property type="entry name" value="FAD/NAD(P)-binding domain"/>
    <property type="match status" value="2"/>
</dbReference>
<dbReference type="OrthoDB" id="9803192at2"/>
<keyword evidence="2" id="KW-0408">Iron</keyword>
<dbReference type="GO" id="GO:0051536">
    <property type="term" value="F:iron-sulfur cluster binding"/>
    <property type="evidence" value="ECO:0007669"/>
    <property type="project" value="UniProtKB-KW"/>
</dbReference>
<dbReference type="InterPro" id="IPR017896">
    <property type="entry name" value="4Fe4S_Fe-S-bd"/>
</dbReference>
<feature type="domain" description="4Fe-4S ferredoxin-type" evidence="4">
    <location>
        <begin position="629"/>
        <end position="658"/>
    </location>
</feature>
<gene>
    <name evidence="5" type="ORF">BOW53_00050</name>
</gene>
<dbReference type="Pfam" id="PF07992">
    <property type="entry name" value="Pyr_redox_2"/>
    <property type="match status" value="1"/>
</dbReference>
<dbReference type="InterPro" id="IPR009051">
    <property type="entry name" value="Helical_ferredxn"/>
</dbReference>
<dbReference type="SUPFAM" id="SSF51971">
    <property type="entry name" value="Nucleotide-binding domain"/>
    <property type="match status" value="1"/>
</dbReference>
<evidence type="ECO:0000256" key="3">
    <source>
        <dbReference type="ARBA" id="ARBA00023014"/>
    </source>
</evidence>
<dbReference type="GO" id="GO:0046872">
    <property type="term" value="F:metal ion binding"/>
    <property type="evidence" value="ECO:0007669"/>
    <property type="project" value="UniProtKB-KW"/>
</dbReference>
<dbReference type="InterPro" id="IPR023753">
    <property type="entry name" value="FAD/NAD-binding_dom"/>
</dbReference>
<dbReference type="PANTHER" id="PTHR42783:SF3">
    <property type="entry name" value="GLUTAMATE SYNTHASE [NADPH] SMALL CHAIN-RELATED"/>
    <property type="match status" value="1"/>
</dbReference>
<feature type="domain" description="4Fe-4S ferredoxin-type" evidence="4">
    <location>
        <begin position="589"/>
        <end position="622"/>
    </location>
</feature>
<dbReference type="InterPro" id="IPR028261">
    <property type="entry name" value="DPD_II"/>
</dbReference>
<dbReference type="GO" id="GO:0016491">
    <property type="term" value="F:oxidoreductase activity"/>
    <property type="evidence" value="ECO:0007669"/>
    <property type="project" value="InterPro"/>
</dbReference>
<comment type="caution">
    <text evidence="5">The sequence shown here is derived from an EMBL/GenBank/DDBJ whole genome shotgun (WGS) entry which is preliminary data.</text>
</comment>
<organism evidence="5 6">
    <name type="scientific">Solemya pervernicosa gill symbiont</name>
    <dbReference type="NCBI Taxonomy" id="642797"/>
    <lineage>
        <taxon>Bacteria</taxon>
        <taxon>Pseudomonadati</taxon>
        <taxon>Pseudomonadota</taxon>
        <taxon>Gammaproteobacteria</taxon>
        <taxon>sulfur-oxidizing symbionts</taxon>
    </lineage>
</organism>
<evidence type="ECO:0000256" key="1">
    <source>
        <dbReference type="ARBA" id="ARBA00022723"/>
    </source>
</evidence>
<dbReference type="PRINTS" id="PR00419">
    <property type="entry name" value="ADXRDTASE"/>
</dbReference>
<evidence type="ECO:0000313" key="6">
    <source>
        <dbReference type="Proteomes" id="UP000191110"/>
    </source>
</evidence>
<dbReference type="Gene3D" id="3.30.70.20">
    <property type="match status" value="1"/>
</dbReference>
<keyword evidence="1" id="KW-0479">Metal-binding</keyword>
<dbReference type="InterPro" id="IPR017900">
    <property type="entry name" value="4Fe4S_Fe_S_CS"/>
</dbReference>
<evidence type="ECO:0000313" key="5">
    <source>
        <dbReference type="EMBL" id="OOZ42273.1"/>
    </source>
</evidence>
<protein>
    <submittedName>
        <fullName evidence="5">Glutamate synthase</fullName>
    </submittedName>
</protein>
<dbReference type="Proteomes" id="UP000191110">
    <property type="component" value="Unassembled WGS sequence"/>
</dbReference>
<name>A0A1T2LAZ0_9GAMM</name>
<dbReference type="Pfam" id="PF12838">
    <property type="entry name" value="Fer4_7"/>
    <property type="match status" value="1"/>
</dbReference>
<evidence type="ECO:0000256" key="2">
    <source>
        <dbReference type="ARBA" id="ARBA00023004"/>
    </source>
</evidence>
<keyword evidence="6" id="KW-1185">Reference proteome</keyword>
<dbReference type="EMBL" id="MPRL01000001">
    <property type="protein sequence ID" value="OOZ42273.1"/>
    <property type="molecule type" value="Genomic_DNA"/>
</dbReference>
<sequence>MTDKTLNFRRYEDGDQSPRTWSEEIFQASWSHKCPTYVHKTPPCQGSCPSGHDIRGWLSIVRGIEKPAGDMSWQEYAFRRATDSNPFPGIMGRVCPAPCQDGCNRNEVEDFVGINSVEHYLGNYALENNLTFSKPDSETGKKVAIIGGGPAGMAAAFQLRRKGHGATIFDDHVELGGMMRYGIPGYRTPRNVLDGEIKRIIDMGVETRMETRIGRDVTMEEIEKEFDAILITIGAQSGRGLPVPGGDASNCVSGVSFLSAFNHGRLQHVGKKVVVVGGGDTAMDVVSVARRLGNITNVHENDRPENVILGQTAHDVATVATKEGAEVQLVYRRPVDKMPAAKHEVVAAENEGVTITGSLNPVEVVLDADGRAKALRVVRVEWNGNESSIVEGSEMDIEADLIVGAIGQTGDLSGMEDFNNGRGLIDSDSNFQVKGKEGLFVAGDIIRPHLLTTAIGQASVAVDSIDHYLNKQEMVKRPKVDVHHFDLMMKLEETDHTPANFEAAGREEVSKEEGFAKEIDLGLRGTSENDWAVHNFEDRSRFEIIPSNDLFLGHYEETPRHIRNELDVNAEEVLGHFEERLQPLSEEDVRAEADRCMSCGMCFECDNCVVFCPQEAVKKTPKQDSTLGRYVYTDYSRCIGCHICADVCPTGYIEMGMGE</sequence>
<dbReference type="NCBIfam" id="NF009410">
    <property type="entry name" value="PRK12771.1"/>
    <property type="match status" value="1"/>
</dbReference>
<dbReference type="AlphaFoldDB" id="A0A1T2LAZ0"/>
<dbReference type="PANTHER" id="PTHR42783">
    <property type="entry name" value="GLUTAMATE SYNTHASE [NADPH] SMALL CHAIN"/>
    <property type="match status" value="1"/>
</dbReference>
<dbReference type="PROSITE" id="PS51379">
    <property type="entry name" value="4FE4S_FER_2"/>
    <property type="match status" value="2"/>
</dbReference>
<dbReference type="PROSITE" id="PS00198">
    <property type="entry name" value="4FE4S_FER_1"/>
    <property type="match status" value="1"/>
</dbReference>
<keyword evidence="3" id="KW-0411">Iron-sulfur</keyword>
<dbReference type="SUPFAM" id="SSF54862">
    <property type="entry name" value="4Fe-4S ferredoxins"/>
    <property type="match status" value="1"/>
</dbReference>
<reference evidence="5 6" key="1">
    <citation type="submission" date="2016-11" db="EMBL/GenBank/DDBJ databases">
        <title>Mixed transmission modes and dynamic genome evolution in an obligate animal-bacterial symbiosis.</title>
        <authorList>
            <person name="Russell S.L."/>
            <person name="Corbett-Detig R.B."/>
            <person name="Cavanaugh C.M."/>
        </authorList>
    </citation>
    <scope>NUCLEOTIDE SEQUENCE [LARGE SCALE GENOMIC DNA]</scope>
    <source>
        <strain evidence="5">Sveles-Q1</strain>
    </source>
</reference>
<dbReference type="Gene3D" id="1.10.1060.10">
    <property type="entry name" value="Alpha-helical ferredoxin"/>
    <property type="match status" value="1"/>
</dbReference>
<evidence type="ECO:0000259" key="4">
    <source>
        <dbReference type="PROSITE" id="PS51379"/>
    </source>
</evidence>